<dbReference type="AlphaFoldDB" id="A0A1F4VBD4"/>
<gene>
    <name evidence="1" type="ORF">A3D91_04595</name>
</gene>
<dbReference type="STRING" id="1802620.A3D91_04595"/>
<protein>
    <recommendedName>
        <fullName evidence="3">DUF4145 domain-containing protein</fullName>
    </recommendedName>
</protein>
<organism evidence="1 2">
    <name type="scientific">candidate division WWE3 bacterium RIFCSPHIGHO2_02_FULL_38_14</name>
    <dbReference type="NCBI Taxonomy" id="1802620"/>
    <lineage>
        <taxon>Bacteria</taxon>
        <taxon>Katanobacteria</taxon>
    </lineage>
</organism>
<evidence type="ECO:0000313" key="2">
    <source>
        <dbReference type="Proteomes" id="UP000178127"/>
    </source>
</evidence>
<evidence type="ECO:0008006" key="3">
    <source>
        <dbReference type="Google" id="ProtNLM"/>
    </source>
</evidence>
<comment type="caution">
    <text evidence="1">The sequence shown here is derived from an EMBL/GenBank/DDBJ whole genome shotgun (WGS) entry which is preliminary data.</text>
</comment>
<sequence length="131" mass="15610">MFEFIKKLLGFTKGYRRYSVSQQTEDRIKSDWIKIDELLRLRSPSQLRQALISADRSLDQALKDIFEGETMGERLKSANDRYERNIYNKIWEAHKIRNNLVHEAAYEPPYYVVNEAVETFRIALRLLNVRV</sequence>
<evidence type="ECO:0000313" key="1">
    <source>
        <dbReference type="EMBL" id="OGC54013.1"/>
    </source>
</evidence>
<name>A0A1F4VBD4_UNCKA</name>
<accession>A0A1F4VBD4</accession>
<proteinExistence type="predicted"/>
<reference evidence="1 2" key="1">
    <citation type="journal article" date="2016" name="Nat. Commun.">
        <title>Thousands of microbial genomes shed light on interconnected biogeochemical processes in an aquifer system.</title>
        <authorList>
            <person name="Anantharaman K."/>
            <person name="Brown C.T."/>
            <person name="Hug L.A."/>
            <person name="Sharon I."/>
            <person name="Castelle C.J."/>
            <person name="Probst A.J."/>
            <person name="Thomas B.C."/>
            <person name="Singh A."/>
            <person name="Wilkins M.J."/>
            <person name="Karaoz U."/>
            <person name="Brodie E.L."/>
            <person name="Williams K.H."/>
            <person name="Hubbard S.S."/>
            <person name="Banfield J.F."/>
        </authorList>
    </citation>
    <scope>NUCLEOTIDE SEQUENCE [LARGE SCALE GENOMIC DNA]</scope>
</reference>
<dbReference type="EMBL" id="MEVD01000006">
    <property type="protein sequence ID" value="OGC54013.1"/>
    <property type="molecule type" value="Genomic_DNA"/>
</dbReference>
<dbReference type="Proteomes" id="UP000178127">
    <property type="component" value="Unassembled WGS sequence"/>
</dbReference>